<dbReference type="Gene3D" id="3.40.50.140">
    <property type="match status" value="1"/>
</dbReference>
<dbReference type="GO" id="GO:0008270">
    <property type="term" value="F:zinc ion binding"/>
    <property type="evidence" value="ECO:0007669"/>
    <property type="project" value="UniProtKB-KW"/>
</dbReference>
<evidence type="ECO:0000256" key="4">
    <source>
        <dbReference type="ARBA" id="ARBA00022723"/>
    </source>
</evidence>
<evidence type="ECO:0000259" key="17">
    <source>
        <dbReference type="PROSITE" id="PS50880"/>
    </source>
</evidence>
<protein>
    <recommendedName>
        <fullName evidence="3">DNA topoisomerase</fullName>
        <ecNumber evidence="3">5.6.2.1</ecNumber>
    </recommendedName>
    <alternativeName>
        <fullName evidence="15">Omega-protein</fullName>
    </alternativeName>
    <alternativeName>
        <fullName evidence="14">Relaxing enzyme</fullName>
    </alternativeName>
    <alternativeName>
        <fullName evidence="12">Swivelase</fullName>
    </alternativeName>
    <alternativeName>
        <fullName evidence="13">Untwisting enzyme</fullName>
    </alternativeName>
</protein>
<dbReference type="EC" id="5.6.2.1" evidence="3"/>
<dbReference type="PROSITE" id="PS00396">
    <property type="entry name" value="TOPO_IA_1"/>
    <property type="match status" value="1"/>
</dbReference>
<dbReference type="PANTHER" id="PTHR11390">
    <property type="entry name" value="PROKARYOTIC DNA TOPOISOMERASE"/>
    <property type="match status" value="1"/>
</dbReference>
<keyword evidence="6" id="KW-0863">Zinc-finger</keyword>
<dbReference type="InterPro" id="IPR034144">
    <property type="entry name" value="TOPRIM_TopoIII"/>
</dbReference>
<dbReference type="InterPro" id="IPR013825">
    <property type="entry name" value="Topo_IA_cen_sub2"/>
</dbReference>
<dbReference type="EMBL" id="WMEX01000003">
    <property type="protein sequence ID" value="MYL26313.1"/>
    <property type="molecule type" value="Genomic_DNA"/>
</dbReference>
<comment type="similarity">
    <text evidence="2">Belongs to the type IA topoisomerase family.</text>
</comment>
<feature type="region of interest" description="Disordered" evidence="16">
    <location>
        <begin position="652"/>
        <end position="676"/>
    </location>
</feature>
<dbReference type="CDD" id="cd00186">
    <property type="entry name" value="TOP1Ac"/>
    <property type="match status" value="1"/>
</dbReference>
<dbReference type="Pfam" id="PF01751">
    <property type="entry name" value="Toprim"/>
    <property type="match status" value="1"/>
</dbReference>
<evidence type="ECO:0000256" key="3">
    <source>
        <dbReference type="ARBA" id="ARBA00012891"/>
    </source>
</evidence>
<dbReference type="Gene3D" id="1.10.460.10">
    <property type="entry name" value="Topoisomerase I, domain 2"/>
    <property type="match status" value="1"/>
</dbReference>
<dbReference type="FunFam" id="1.10.290.10:FF:000004">
    <property type="entry name" value="DNA topoisomerase 3"/>
    <property type="match status" value="1"/>
</dbReference>
<feature type="domain" description="Topo IA-type catalytic" evidence="18">
    <location>
        <begin position="151"/>
        <end position="604"/>
    </location>
</feature>
<evidence type="ECO:0000256" key="11">
    <source>
        <dbReference type="ARBA" id="ARBA00023235"/>
    </source>
</evidence>
<dbReference type="InterPro" id="IPR000380">
    <property type="entry name" value="Topo_IA"/>
</dbReference>
<feature type="region of interest" description="Disordered" evidence="16">
    <location>
        <begin position="355"/>
        <end position="374"/>
    </location>
</feature>
<evidence type="ECO:0000256" key="9">
    <source>
        <dbReference type="ARBA" id="ARBA00023029"/>
    </source>
</evidence>
<proteinExistence type="inferred from homology"/>
<evidence type="ECO:0000256" key="13">
    <source>
        <dbReference type="ARBA" id="ARBA00031985"/>
    </source>
</evidence>
<evidence type="ECO:0000256" key="6">
    <source>
        <dbReference type="ARBA" id="ARBA00022771"/>
    </source>
</evidence>
<comment type="catalytic activity">
    <reaction evidence="1">
        <text>ATP-independent breakage of single-stranded DNA, followed by passage and rejoining.</text>
        <dbReference type="EC" id="5.6.2.1"/>
    </reaction>
</comment>
<evidence type="ECO:0000256" key="5">
    <source>
        <dbReference type="ARBA" id="ARBA00022737"/>
    </source>
</evidence>
<evidence type="ECO:0000256" key="2">
    <source>
        <dbReference type="ARBA" id="ARBA00009446"/>
    </source>
</evidence>
<dbReference type="PANTHER" id="PTHR11390:SF21">
    <property type="entry name" value="DNA TOPOISOMERASE 3-ALPHA"/>
    <property type="match status" value="1"/>
</dbReference>
<dbReference type="InterPro" id="IPR006171">
    <property type="entry name" value="TOPRIM_dom"/>
</dbReference>
<dbReference type="NCBIfam" id="NF005829">
    <property type="entry name" value="PRK07726.1"/>
    <property type="match status" value="1"/>
</dbReference>
<keyword evidence="4" id="KW-0479">Metal-binding</keyword>
<dbReference type="SMART" id="SM00436">
    <property type="entry name" value="TOP1Bc"/>
    <property type="match status" value="1"/>
</dbReference>
<dbReference type="Pfam" id="PF01131">
    <property type="entry name" value="Topoisom_bac"/>
    <property type="match status" value="1"/>
</dbReference>
<dbReference type="InterPro" id="IPR013498">
    <property type="entry name" value="Topo_IA_Znf"/>
</dbReference>
<dbReference type="SUPFAM" id="SSF56712">
    <property type="entry name" value="Prokaryotic type I DNA topoisomerase"/>
    <property type="match status" value="1"/>
</dbReference>
<evidence type="ECO:0000256" key="8">
    <source>
        <dbReference type="ARBA" id="ARBA00022842"/>
    </source>
</evidence>
<dbReference type="InterPro" id="IPR013826">
    <property type="entry name" value="Topo_IA_cen_sub3"/>
</dbReference>
<keyword evidence="8" id="KW-0460">Magnesium</keyword>
<gene>
    <name evidence="19" type="primary">topB</name>
    <name evidence="19" type="ORF">GLW01_05835</name>
</gene>
<evidence type="ECO:0000313" key="20">
    <source>
        <dbReference type="Proteomes" id="UP000460751"/>
    </source>
</evidence>
<keyword evidence="20" id="KW-1185">Reference proteome</keyword>
<dbReference type="GO" id="GO:0003917">
    <property type="term" value="F:DNA topoisomerase type I (single strand cut, ATP-independent) activity"/>
    <property type="evidence" value="ECO:0007669"/>
    <property type="project" value="UniProtKB-EC"/>
</dbReference>
<evidence type="ECO:0000313" key="19">
    <source>
        <dbReference type="EMBL" id="MYL26313.1"/>
    </source>
</evidence>
<dbReference type="AlphaFoldDB" id="A0A9X4YBR3"/>
<evidence type="ECO:0000256" key="7">
    <source>
        <dbReference type="ARBA" id="ARBA00022833"/>
    </source>
</evidence>
<dbReference type="GO" id="GO:0006265">
    <property type="term" value="P:DNA topological change"/>
    <property type="evidence" value="ECO:0007669"/>
    <property type="project" value="InterPro"/>
</dbReference>
<feature type="compositionally biased region" description="Basic and acidic residues" evidence="16">
    <location>
        <begin position="364"/>
        <end position="374"/>
    </location>
</feature>
<comment type="caution">
    <text evidence="19">The sequence shown here is derived from an EMBL/GenBank/DDBJ whole genome shotgun (WGS) entry which is preliminary data.</text>
</comment>
<dbReference type="GO" id="GO:0043597">
    <property type="term" value="C:cytoplasmic replication fork"/>
    <property type="evidence" value="ECO:0007669"/>
    <property type="project" value="TreeGrafter"/>
</dbReference>
<dbReference type="InterPro" id="IPR023406">
    <property type="entry name" value="Topo_IA_AS"/>
</dbReference>
<dbReference type="InterPro" id="IPR013497">
    <property type="entry name" value="Topo_IA_cen"/>
</dbReference>
<dbReference type="SMART" id="SM00437">
    <property type="entry name" value="TOP1Ac"/>
    <property type="match status" value="1"/>
</dbReference>
<dbReference type="InterPro" id="IPR013824">
    <property type="entry name" value="Topo_IA_cen_sub1"/>
</dbReference>
<dbReference type="PROSITE" id="PS50880">
    <property type="entry name" value="TOPRIM"/>
    <property type="match status" value="1"/>
</dbReference>
<accession>A0A9X4YBR3</accession>
<dbReference type="SMART" id="SM00493">
    <property type="entry name" value="TOPRIM"/>
    <property type="match status" value="1"/>
</dbReference>
<dbReference type="InterPro" id="IPR005738">
    <property type="entry name" value="TopoIII"/>
</dbReference>
<dbReference type="GO" id="GO:0003677">
    <property type="term" value="F:DNA binding"/>
    <property type="evidence" value="ECO:0007669"/>
    <property type="project" value="UniProtKB-KW"/>
</dbReference>
<dbReference type="InterPro" id="IPR003601">
    <property type="entry name" value="Topo_IA_2"/>
</dbReference>
<dbReference type="GO" id="GO:0006281">
    <property type="term" value="P:DNA repair"/>
    <property type="evidence" value="ECO:0007669"/>
    <property type="project" value="TreeGrafter"/>
</dbReference>
<keyword evidence="9" id="KW-0799">Topoisomerase</keyword>
<sequence>MRLYIAEKPSLARAIATAITNSPQRRQGYLDCGGGVYVSWCVGHLLEPIEPGDYRPEWRRWRMELLPMIPEDWQRRPKEDVRDQLTVLERLTAQAQEVIHAGDPDREGQLLVDEVLEWCGVRGAVRRVLINDLNPPAVRRALEEESSNQRFAPLKASAEARQRADWLYGINLSRAYTLHHQQQGKEGVFSVGRVQTPVLGLVVARDRAIEEFEPTPWFQLDAALAPPDTPDALFRARWQPGEVHSAHIDEEGRLLRRRPAEDVKAKVTGQDGEITDARFRERNEAPPLPLSLSVLQITAAKRYGLGAEQVLSAAQSLYEKHRLITYPRSDCRYLPEAHWEDRQELLEAIQRNLPDLAPEGVPDDPGRRSRAWDDGKVSAHHAIVPTRRVMDLQKLSTNERAVYDLVARFYLMQFEHDAIHREGHLSATIAGEHFRARETGLLYAGWKRLEPVQRRQEAEKPKAPLPRLDPGTPVHCHEARCLEKTTRPPLPFTDASLLSAMTGIARFVKDEALRRTLRETDGLGTEATRAAIIQTLFNRDFLYREGRSIHATGKGRALIDGLPEDATTPDRTAIWESRLEAIRQGEADTDAFLTQLTSDIRTLIEPARSAFAPPEPEQTGVHCPRCRAPMRRRSGPYGEFWSCSRFPGCKGTRRITEQPEPQDEPQAQAEGTSDGMDQAPVPCPYCYAPLVRRNGRNGPFWGCSRYPGCRTTVPDRDGRPDTRAV</sequence>
<keyword evidence="5" id="KW-0677">Repeat</keyword>
<dbReference type="NCBIfam" id="TIGR01056">
    <property type="entry name" value="topB"/>
    <property type="match status" value="1"/>
</dbReference>
<evidence type="ECO:0000256" key="16">
    <source>
        <dbReference type="SAM" id="MobiDB-lite"/>
    </source>
</evidence>
<dbReference type="Gene3D" id="2.70.20.10">
    <property type="entry name" value="Topoisomerase I, domain 3"/>
    <property type="match status" value="1"/>
</dbReference>
<dbReference type="OrthoDB" id="9803554at2"/>
<keyword evidence="11" id="KW-0413">Isomerase</keyword>
<name>A0A9X4YBR3_9GAMM</name>
<dbReference type="CDD" id="cd03362">
    <property type="entry name" value="TOPRIM_TopoIA_TopoIII"/>
    <property type="match status" value="1"/>
</dbReference>
<dbReference type="RefSeq" id="WP_160898488.1">
    <property type="nucleotide sequence ID" value="NZ_WMEX01000003.1"/>
</dbReference>
<dbReference type="GO" id="GO:0006310">
    <property type="term" value="P:DNA recombination"/>
    <property type="evidence" value="ECO:0007669"/>
    <property type="project" value="TreeGrafter"/>
</dbReference>
<dbReference type="PRINTS" id="PR00417">
    <property type="entry name" value="PRTPISMRASEI"/>
</dbReference>
<evidence type="ECO:0000256" key="1">
    <source>
        <dbReference type="ARBA" id="ARBA00000213"/>
    </source>
</evidence>
<dbReference type="Gene3D" id="1.10.290.10">
    <property type="entry name" value="Topoisomerase I, domain 4"/>
    <property type="match status" value="1"/>
</dbReference>
<reference evidence="19 20" key="1">
    <citation type="submission" date="2019-11" db="EMBL/GenBank/DDBJ databases">
        <title>Genome sequences of 17 halophilic strains isolated from different environments.</title>
        <authorList>
            <person name="Furrow R.E."/>
        </authorList>
    </citation>
    <scope>NUCLEOTIDE SEQUENCE [LARGE SCALE GENOMIC DNA]</scope>
    <source>
        <strain evidence="19 20">22507_15_FS</strain>
    </source>
</reference>
<feature type="domain" description="Toprim" evidence="17">
    <location>
        <begin position="1"/>
        <end position="134"/>
    </location>
</feature>
<keyword evidence="7" id="KW-0862">Zinc</keyword>
<keyword evidence="10" id="KW-0238">DNA-binding</keyword>
<evidence type="ECO:0000259" key="18">
    <source>
        <dbReference type="PROSITE" id="PS52039"/>
    </source>
</evidence>
<organism evidence="19 20">
    <name type="scientific">Vreelandella halophila</name>
    <dbReference type="NCBI Taxonomy" id="86177"/>
    <lineage>
        <taxon>Bacteria</taxon>
        <taxon>Pseudomonadati</taxon>
        <taxon>Pseudomonadota</taxon>
        <taxon>Gammaproteobacteria</taxon>
        <taxon>Oceanospirillales</taxon>
        <taxon>Halomonadaceae</taxon>
        <taxon>Vreelandella</taxon>
    </lineage>
</organism>
<evidence type="ECO:0000256" key="10">
    <source>
        <dbReference type="ARBA" id="ARBA00023125"/>
    </source>
</evidence>
<dbReference type="InterPro" id="IPR023405">
    <property type="entry name" value="Topo_IA_core_domain"/>
</dbReference>
<dbReference type="PROSITE" id="PS52039">
    <property type="entry name" value="TOPO_IA_2"/>
    <property type="match status" value="1"/>
</dbReference>
<dbReference type="InterPro" id="IPR003602">
    <property type="entry name" value="Topo_IA_DNA-bd_dom"/>
</dbReference>
<dbReference type="Pfam" id="PF01396">
    <property type="entry name" value="Zn_ribbon_Top1"/>
    <property type="match status" value="2"/>
</dbReference>
<evidence type="ECO:0000256" key="14">
    <source>
        <dbReference type="ARBA" id="ARBA00032235"/>
    </source>
</evidence>
<dbReference type="Proteomes" id="UP000460751">
    <property type="component" value="Unassembled WGS sequence"/>
</dbReference>
<evidence type="ECO:0000256" key="15">
    <source>
        <dbReference type="ARBA" id="ARBA00032877"/>
    </source>
</evidence>
<dbReference type="SUPFAM" id="SSF57783">
    <property type="entry name" value="Zinc beta-ribbon"/>
    <property type="match status" value="2"/>
</dbReference>
<dbReference type="Gene3D" id="3.30.65.10">
    <property type="entry name" value="Bacterial Topoisomerase I, domain 1"/>
    <property type="match status" value="2"/>
</dbReference>
<evidence type="ECO:0000256" key="12">
    <source>
        <dbReference type="ARBA" id="ARBA00030003"/>
    </source>
</evidence>